<dbReference type="InterPro" id="IPR017972">
    <property type="entry name" value="Cyt_P450_CS"/>
</dbReference>
<evidence type="ECO:0000256" key="6">
    <source>
        <dbReference type="PIRSR" id="PIRSR602401-1"/>
    </source>
</evidence>
<sequence>MTPTAYLVLSSVTVLLLSYIYYKLHPTPLPSIPYNLSAPRRAFGDLRAIKAQGRLIKEPSAAMFAVAKNLGSPIAQLLLTSFSSPIIVIDDPREVEDVLVRRNREFDRSPLTTRFFQPMLPACTIAQLTTPALRAQKRLWSDVMSNDFLKRVVAPNIREAARELVELWGLKAEQAGGEQPFEVGVDFEDAALDAICVAVLGLKMGVTRGQIDKVRGEMTGGHDSEAEDPFADTRSSAAILRKTLKYLNDIVDAGFTSVWPEFAFWRIRMSPAYRRFKKISDNEMQRLMAGACERFQRLEALDGETAGEELDTCAMDLVLRREIITARKTGEVKSDPTRDPAMLQELLLFLLAAAFPGPELPSAADIVNTDIPYLDAVIEETVRVVATAGIIARITVVDTEVLVAVREDIRSATSQAAQAKRTRGGLDGDSGHDLHLFEPRRWLTRDETQGGKEVFDAFALPALGFGGGLRGCFGKRLAMQELRILIALLVLKFEFLPLPEKVASMEAEEKLFRRPKTCHVKLRAL</sequence>
<dbReference type="SUPFAM" id="SSF48264">
    <property type="entry name" value="Cytochrome P450"/>
    <property type="match status" value="1"/>
</dbReference>
<dbReference type="GO" id="GO:0004497">
    <property type="term" value="F:monooxygenase activity"/>
    <property type="evidence" value="ECO:0007669"/>
    <property type="project" value="UniProtKB-KW"/>
</dbReference>
<dbReference type="PANTHER" id="PTHR24305:SF232">
    <property type="entry name" value="P450, PUTATIVE (EUROFUNG)-RELATED"/>
    <property type="match status" value="1"/>
</dbReference>
<evidence type="ECO:0000256" key="7">
    <source>
        <dbReference type="RuleBase" id="RU000461"/>
    </source>
</evidence>
<dbReference type="InterPro" id="IPR036396">
    <property type="entry name" value="Cyt_P450_sf"/>
</dbReference>
<dbReference type="Gene3D" id="1.10.630.10">
    <property type="entry name" value="Cytochrome P450"/>
    <property type="match status" value="2"/>
</dbReference>
<evidence type="ECO:0000313" key="9">
    <source>
        <dbReference type="EMBL" id="KAK0615083.1"/>
    </source>
</evidence>
<dbReference type="GO" id="GO:0005506">
    <property type="term" value="F:iron ion binding"/>
    <property type="evidence" value="ECO:0007669"/>
    <property type="project" value="InterPro"/>
</dbReference>
<feature type="transmembrane region" description="Helical" evidence="8">
    <location>
        <begin position="6"/>
        <end position="22"/>
    </location>
</feature>
<dbReference type="PANTHER" id="PTHR24305">
    <property type="entry name" value="CYTOCHROME P450"/>
    <property type="match status" value="1"/>
</dbReference>
<dbReference type="InterPro" id="IPR001128">
    <property type="entry name" value="Cyt_P450"/>
</dbReference>
<dbReference type="PROSITE" id="PS00086">
    <property type="entry name" value="CYTOCHROME_P450"/>
    <property type="match status" value="1"/>
</dbReference>
<proteinExistence type="inferred from homology"/>
<dbReference type="InterPro" id="IPR002401">
    <property type="entry name" value="Cyt_P450_E_grp-I"/>
</dbReference>
<evidence type="ECO:0000256" key="1">
    <source>
        <dbReference type="ARBA" id="ARBA00001971"/>
    </source>
</evidence>
<keyword evidence="3 6" id="KW-0349">Heme</keyword>
<accession>A0AA40BVE8</accession>
<feature type="binding site" description="axial binding residue" evidence="6">
    <location>
        <position position="472"/>
    </location>
    <ligand>
        <name>heme</name>
        <dbReference type="ChEBI" id="CHEBI:30413"/>
    </ligand>
    <ligandPart>
        <name>Fe</name>
        <dbReference type="ChEBI" id="CHEBI:18248"/>
    </ligandPart>
</feature>
<name>A0AA40BVE8_9PEZI</name>
<dbReference type="InterPro" id="IPR050121">
    <property type="entry name" value="Cytochrome_P450_monoxygenase"/>
</dbReference>
<evidence type="ECO:0000256" key="5">
    <source>
        <dbReference type="ARBA" id="ARBA00023004"/>
    </source>
</evidence>
<evidence type="ECO:0000256" key="2">
    <source>
        <dbReference type="ARBA" id="ARBA00010617"/>
    </source>
</evidence>
<dbReference type="Proteomes" id="UP001174934">
    <property type="component" value="Unassembled WGS sequence"/>
</dbReference>
<keyword evidence="7" id="KW-0560">Oxidoreductase</keyword>
<dbReference type="AlphaFoldDB" id="A0AA40BVE8"/>
<comment type="caution">
    <text evidence="9">The sequence shown here is derived from an EMBL/GenBank/DDBJ whole genome shotgun (WGS) entry which is preliminary data.</text>
</comment>
<comment type="similarity">
    <text evidence="2 7">Belongs to the cytochrome P450 family.</text>
</comment>
<keyword evidence="10" id="KW-1185">Reference proteome</keyword>
<keyword evidence="7" id="KW-0503">Monooxygenase</keyword>
<protein>
    <submittedName>
        <fullName evidence="9">Cytochrome P450</fullName>
    </submittedName>
</protein>
<dbReference type="GO" id="GO:0020037">
    <property type="term" value="F:heme binding"/>
    <property type="evidence" value="ECO:0007669"/>
    <property type="project" value="InterPro"/>
</dbReference>
<gene>
    <name evidence="9" type="ORF">B0T17DRAFT_646432</name>
</gene>
<dbReference type="PRINTS" id="PR00463">
    <property type="entry name" value="EP450I"/>
</dbReference>
<keyword evidence="4 6" id="KW-0479">Metal-binding</keyword>
<dbReference type="GO" id="GO:0016705">
    <property type="term" value="F:oxidoreductase activity, acting on paired donors, with incorporation or reduction of molecular oxygen"/>
    <property type="evidence" value="ECO:0007669"/>
    <property type="project" value="InterPro"/>
</dbReference>
<comment type="cofactor">
    <cofactor evidence="1 6">
        <name>heme</name>
        <dbReference type="ChEBI" id="CHEBI:30413"/>
    </cofactor>
</comment>
<keyword evidence="8" id="KW-0812">Transmembrane</keyword>
<keyword evidence="8" id="KW-1133">Transmembrane helix</keyword>
<evidence type="ECO:0000256" key="4">
    <source>
        <dbReference type="ARBA" id="ARBA00022723"/>
    </source>
</evidence>
<evidence type="ECO:0000256" key="8">
    <source>
        <dbReference type="SAM" id="Phobius"/>
    </source>
</evidence>
<keyword evidence="8" id="KW-0472">Membrane</keyword>
<reference evidence="9" key="1">
    <citation type="submission" date="2023-06" db="EMBL/GenBank/DDBJ databases">
        <title>Genome-scale phylogeny and comparative genomics of the fungal order Sordariales.</title>
        <authorList>
            <consortium name="Lawrence Berkeley National Laboratory"/>
            <person name="Hensen N."/>
            <person name="Bonometti L."/>
            <person name="Westerberg I."/>
            <person name="Brannstrom I.O."/>
            <person name="Guillou S."/>
            <person name="Cros-Aarteil S."/>
            <person name="Calhoun S."/>
            <person name="Haridas S."/>
            <person name="Kuo A."/>
            <person name="Mondo S."/>
            <person name="Pangilinan J."/>
            <person name="Riley R."/>
            <person name="LaButti K."/>
            <person name="Andreopoulos B."/>
            <person name="Lipzen A."/>
            <person name="Chen C."/>
            <person name="Yanf M."/>
            <person name="Daum C."/>
            <person name="Ng V."/>
            <person name="Clum A."/>
            <person name="Steindorff A."/>
            <person name="Ohm R."/>
            <person name="Martin F."/>
            <person name="Silar P."/>
            <person name="Natvig D."/>
            <person name="Lalanne C."/>
            <person name="Gautier V."/>
            <person name="Ament-velasquez S.L."/>
            <person name="Kruys A."/>
            <person name="Hutchinson M.I."/>
            <person name="Powell A.J."/>
            <person name="Barry K."/>
            <person name="Miller A.N."/>
            <person name="Grigoriev I.V."/>
            <person name="Debuchy R."/>
            <person name="Gladieux P."/>
            <person name="Thoren M.H."/>
            <person name="Johannesson H."/>
        </authorList>
    </citation>
    <scope>NUCLEOTIDE SEQUENCE</scope>
    <source>
        <strain evidence="9">SMH3391-2</strain>
    </source>
</reference>
<keyword evidence="5 6" id="KW-0408">Iron</keyword>
<organism evidence="9 10">
    <name type="scientific">Bombardia bombarda</name>
    <dbReference type="NCBI Taxonomy" id="252184"/>
    <lineage>
        <taxon>Eukaryota</taxon>
        <taxon>Fungi</taxon>
        <taxon>Dikarya</taxon>
        <taxon>Ascomycota</taxon>
        <taxon>Pezizomycotina</taxon>
        <taxon>Sordariomycetes</taxon>
        <taxon>Sordariomycetidae</taxon>
        <taxon>Sordariales</taxon>
        <taxon>Lasiosphaeriaceae</taxon>
        <taxon>Bombardia</taxon>
    </lineage>
</organism>
<evidence type="ECO:0000313" key="10">
    <source>
        <dbReference type="Proteomes" id="UP001174934"/>
    </source>
</evidence>
<evidence type="ECO:0000256" key="3">
    <source>
        <dbReference type="ARBA" id="ARBA00022617"/>
    </source>
</evidence>
<dbReference type="Pfam" id="PF00067">
    <property type="entry name" value="p450"/>
    <property type="match status" value="2"/>
</dbReference>
<dbReference type="EMBL" id="JAULSR010000007">
    <property type="protein sequence ID" value="KAK0615083.1"/>
    <property type="molecule type" value="Genomic_DNA"/>
</dbReference>